<comment type="caution">
    <text evidence="2">The sequence shown here is derived from an EMBL/GenBank/DDBJ whole genome shotgun (WGS) entry which is preliminary data.</text>
</comment>
<dbReference type="Proteomes" id="UP000284824">
    <property type="component" value="Unassembled WGS sequence"/>
</dbReference>
<evidence type="ECO:0000313" key="3">
    <source>
        <dbReference type="Proteomes" id="UP000284824"/>
    </source>
</evidence>
<feature type="region of interest" description="Disordered" evidence="1">
    <location>
        <begin position="1"/>
        <end position="40"/>
    </location>
</feature>
<name>A0A438MGW2_9ACTN</name>
<accession>A0A438MGW2</accession>
<proteinExistence type="predicted"/>
<reference evidence="2 3" key="1">
    <citation type="submission" date="2019-01" db="EMBL/GenBank/DDBJ databases">
        <title>Sequencing the genomes of 1000 actinobacteria strains.</title>
        <authorList>
            <person name="Klenk H.-P."/>
        </authorList>
    </citation>
    <scope>NUCLEOTIDE SEQUENCE [LARGE SCALE GENOMIC DNA]</scope>
    <source>
        <strain evidence="2 3">DSM 43925</strain>
    </source>
</reference>
<sequence length="115" mass="12141">MSSARKTDDHAGEAPARQSGTDERAEHAANAQWLKDNPNAMPQVGAGRWAVYDRAGHLCGHLVGDGPTRDTRFTAIAAANEWMPQDARGGSGITLHDAGAHLLDAAARGNLDDET</sequence>
<dbReference type="OrthoDB" id="3539017at2"/>
<keyword evidence="3" id="KW-1185">Reference proteome</keyword>
<dbReference type="RefSeq" id="WP_127936700.1">
    <property type="nucleotide sequence ID" value="NZ_SAUN01000001.1"/>
</dbReference>
<organism evidence="2 3">
    <name type="scientific">Nonomuraea polychroma</name>
    <dbReference type="NCBI Taxonomy" id="46176"/>
    <lineage>
        <taxon>Bacteria</taxon>
        <taxon>Bacillati</taxon>
        <taxon>Actinomycetota</taxon>
        <taxon>Actinomycetes</taxon>
        <taxon>Streptosporangiales</taxon>
        <taxon>Streptosporangiaceae</taxon>
        <taxon>Nonomuraea</taxon>
    </lineage>
</organism>
<evidence type="ECO:0000313" key="2">
    <source>
        <dbReference type="EMBL" id="RVX45014.1"/>
    </source>
</evidence>
<evidence type="ECO:0000256" key="1">
    <source>
        <dbReference type="SAM" id="MobiDB-lite"/>
    </source>
</evidence>
<protein>
    <submittedName>
        <fullName evidence="2">Uncharacterized protein</fullName>
    </submittedName>
</protein>
<feature type="compositionally biased region" description="Basic and acidic residues" evidence="1">
    <location>
        <begin position="1"/>
        <end position="12"/>
    </location>
</feature>
<dbReference type="EMBL" id="SAUN01000001">
    <property type="protein sequence ID" value="RVX45014.1"/>
    <property type="molecule type" value="Genomic_DNA"/>
</dbReference>
<dbReference type="AlphaFoldDB" id="A0A438MGW2"/>
<gene>
    <name evidence="2" type="ORF">EDD27_7790</name>
</gene>